<dbReference type="InterPro" id="IPR012337">
    <property type="entry name" value="RNaseH-like_sf"/>
</dbReference>
<dbReference type="GO" id="GO:0004535">
    <property type="term" value="F:poly(A)-specific ribonuclease activity"/>
    <property type="evidence" value="ECO:0007669"/>
    <property type="project" value="InterPro"/>
</dbReference>
<dbReference type="InterPro" id="IPR036397">
    <property type="entry name" value="RNaseH_sf"/>
</dbReference>
<accession>A0A2A6CKG8</accession>
<dbReference type="Gene3D" id="3.30.420.10">
    <property type="entry name" value="Ribonuclease H-like superfamily/Ribonuclease H"/>
    <property type="match status" value="1"/>
</dbReference>
<proteinExistence type="predicted"/>
<dbReference type="Proteomes" id="UP000005239">
    <property type="component" value="Unassembled WGS sequence"/>
</dbReference>
<accession>A0A8R1UY23</accession>
<sequence length="121" mass="13531">MAASTLPIMIVLTRNMVEVKSEPVEEEFGDEKDTTPLPSTSRQMIASPIIRHRKVGFALMNDKGELPPSGDIWQFNFMFSLGEDMFSQESVDMLRHAGTDFDRLQPDGISTDDLENSSPPL</sequence>
<dbReference type="OrthoDB" id="1164111at2759"/>
<protein>
    <submittedName>
        <fullName evidence="1">Uncharacterized protein</fullName>
    </submittedName>
</protein>
<dbReference type="GO" id="GO:0030014">
    <property type="term" value="C:CCR4-NOT complex"/>
    <property type="evidence" value="ECO:0007669"/>
    <property type="project" value="InterPro"/>
</dbReference>
<dbReference type="InterPro" id="IPR039637">
    <property type="entry name" value="CNOT7/CNOT8/Pop2"/>
</dbReference>
<dbReference type="PANTHER" id="PTHR10797">
    <property type="entry name" value="CCR4-NOT TRANSCRIPTION COMPLEX SUBUNIT"/>
    <property type="match status" value="1"/>
</dbReference>
<reference evidence="1" key="2">
    <citation type="submission" date="2022-06" db="UniProtKB">
        <authorList>
            <consortium name="EnsemblMetazoa"/>
        </authorList>
    </citation>
    <scope>IDENTIFICATION</scope>
    <source>
        <strain evidence="1">PS312</strain>
    </source>
</reference>
<dbReference type="AlphaFoldDB" id="A0A2A6CKG8"/>
<dbReference type="GO" id="GO:0003676">
    <property type="term" value="F:nucleic acid binding"/>
    <property type="evidence" value="ECO:0007669"/>
    <property type="project" value="InterPro"/>
</dbReference>
<evidence type="ECO:0000313" key="1">
    <source>
        <dbReference type="EnsemblMetazoa" id="PPA41389.1"/>
    </source>
</evidence>
<organism evidence="1 2">
    <name type="scientific">Pristionchus pacificus</name>
    <name type="common">Parasitic nematode worm</name>
    <dbReference type="NCBI Taxonomy" id="54126"/>
    <lineage>
        <taxon>Eukaryota</taxon>
        <taxon>Metazoa</taxon>
        <taxon>Ecdysozoa</taxon>
        <taxon>Nematoda</taxon>
        <taxon>Chromadorea</taxon>
        <taxon>Rhabditida</taxon>
        <taxon>Rhabditina</taxon>
        <taxon>Diplogasteromorpha</taxon>
        <taxon>Diplogasteroidea</taxon>
        <taxon>Neodiplogasteridae</taxon>
        <taxon>Pristionchus</taxon>
    </lineage>
</organism>
<dbReference type="SUPFAM" id="SSF53098">
    <property type="entry name" value="Ribonuclease H-like"/>
    <property type="match status" value="1"/>
</dbReference>
<keyword evidence="2" id="KW-1185">Reference proteome</keyword>
<name>A0A2A6CKG8_PRIPA</name>
<reference evidence="2" key="1">
    <citation type="journal article" date="2008" name="Nat. Genet.">
        <title>The Pristionchus pacificus genome provides a unique perspective on nematode lifestyle and parasitism.</title>
        <authorList>
            <person name="Dieterich C."/>
            <person name="Clifton S.W."/>
            <person name="Schuster L.N."/>
            <person name="Chinwalla A."/>
            <person name="Delehaunty K."/>
            <person name="Dinkelacker I."/>
            <person name="Fulton L."/>
            <person name="Fulton R."/>
            <person name="Godfrey J."/>
            <person name="Minx P."/>
            <person name="Mitreva M."/>
            <person name="Roeseler W."/>
            <person name="Tian H."/>
            <person name="Witte H."/>
            <person name="Yang S.P."/>
            <person name="Wilson R.K."/>
            <person name="Sommer R.J."/>
        </authorList>
    </citation>
    <scope>NUCLEOTIDE SEQUENCE [LARGE SCALE GENOMIC DNA]</scope>
    <source>
        <strain evidence="2">PS312</strain>
    </source>
</reference>
<dbReference type="EnsemblMetazoa" id="PPA41389.1">
    <property type="protein sequence ID" value="PPA41389.1"/>
    <property type="gene ID" value="WBGene00279758"/>
</dbReference>
<gene>
    <name evidence="1" type="primary">WBGene00279758</name>
</gene>
<evidence type="ECO:0000313" key="2">
    <source>
        <dbReference type="Proteomes" id="UP000005239"/>
    </source>
</evidence>